<dbReference type="EMBL" id="DVLT01000004">
    <property type="protein sequence ID" value="HIU01809.1"/>
    <property type="molecule type" value="Genomic_DNA"/>
</dbReference>
<feature type="domain" description="PRC-barrel" evidence="1">
    <location>
        <begin position="1"/>
        <end position="75"/>
    </location>
</feature>
<dbReference type="NCBIfam" id="TIGR02888">
    <property type="entry name" value="spore_YlmC_YmxH"/>
    <property type="match status" value="1"/>
</dbReference>
<protein>
    <submittedName>
        <fullName evidence="2">YlmC/YmxH family sporulation protein</fullName>
    </submittedName>
</protein>
<accession>A0A9D1HF82</accession>
<dbReference type="Proteomes" id="UP000824164">
    <property type="component" value="Unassembled WGS sequence"/>
</dbReference>
<dbReference type="PANTHER" id="PTHR40061:SF1">
    <property type="entry name" value="SPORULATION PROTEIN YLMC-RELATED"/>
    <property type="match status" value="1"/>
</dbReference>
<dbReference type="InterPro" id="IPR011033">
    <property type="entry name" value="PRC_barrel-like_sf"/>
</dbReference>
<dbReference type="InterPro" id="IPR014238">
    <property type="entry name" value="Spore_YlmC/YmxH"/>
</dbReference>
<name>A0A9D1HF82_9FIRM</name>
<gene>
    <name evidence="2" type="ORF">IAB63_00970</name>
</gene>
<evidence type="ECO:0000313" key="2">
    <source>
        <dbReference type="EMBL" id="HIU01809.1"/>
    </source>
</evidence>
<dbReference type="Pfam" id="PF05239">
    <property type="entry name" value="PRC"/>
    <property type="match status" value="1"/>
</dbReference>
<dbReference type="InterPro" id="IPR027275">
    <property type="entry name" value="PRC-brl_dom"/>
</dbReference>
<sequence length="90" mass="10317">MRICELRQKEVINIRDCQRIGYVMDIDMDPVTGRVCQLIVPGQGKICGLFGRDTEYVIGWKCVRQIGADIILVDVCIEEVLRECEIKKNC</sequence>
<dbReference type="SUPFAM" id="SSF50346">
    <property type="entry name" value="PRC-barrel domain"/>
    <property type="match status" value="1"/>
</dbReference>
<organism evidence="2 3">
    <name type="scientific">Candidatus Onthocola gallistercoris</name>
    <dbReference type="NCBI Taxonomy" id="2840876"/>
    <lineage>
        <taxon>Bacteria</taxon>
        <taxon>Bacillati</taxon>
        <taxon>Bacillota</taxon>
        <taxon>Bacilli</taxon>
        <taxon>Candidatus Onthocola</taxon>
    </lineage>
</organism>
<dbReference type="AlphaFoldDB" id="A0A9D1HF82"/>
<dbReference type="PANTHER" id="PTHR40061">
    <property type="entry name" value="SPORULATION PROTEIN YLMC-RELATED"/>
    <property type="match status" value="1"/>
</dbReference>
<dbReference type="Gene3D" id="2.30.30.240">
    <property type="entry name" value="PRC-barrel domain"/>
    <property type="match status" value="1"/>
</dbReference>
<proteinExistence type="predicted"/>
<reference evidence="2" key="2">
    <citation type="journal article" date="2021" name="PeerJ">
        <title>Extensive microbial diversity within the chicken gut microbiome revealed by metagenomics and culture.</title>
        <authorList>
            <person name="Gilroy R."/>
            <person name="Ravi A."/>
            <person name="Getino M."/>
            <person name="Pursley I."/>
            <person name="Horton D.L."/>
            <person name="Alikhan N.F."/>
            <person name="Baker D."/>
            <person name="Gharbi K."/>
            <person name="Hall N."/>
            <person name="Watson M."/>
            <person name="Adriaenssens E.M."/>
            <person name="Foster-Nyarko E."/>
            <person name="Jarju S."/>
            <person name="Secka A."/>
            <person name="Antonio M."/>
            <person name="Oren A."/>
            <person name="Chaudhuri R.R."/>
            <person name="La Ragione R."/>
            <person name="Hildebrand F."/>
            <person name="Pallen M.J."/>
        </authorList>
    </citation>
    <scope>NUCLEOTIDE SEQUENCE</scope>
    <source>
        <strain evidence="2">CHK187-14744</strain>
    </source>
</reference>
<reference evidence="2" key="1">
    <citation type="submission" date="2020-10" db="EMBL/GenBank/DDBJ databases">
        <authorList>
            <person name="Gilroy R."/>
        </authorList>
    </citation>
    <scope>NUCLEOTIDE SEQUENCE</scope>
    <source>
        <strain evidence="2">CHK187-14744</strain>
    </source>
</reference>
<evidence type="ECO:0000313" key="3">
    <source>
        <dbReference type="Proteomes" id="UP000824164"/>
    </source>
</evidence>
<comment type="caution">
    <text evidence="2">The sequence shown here is derived from an EMBL/GenBank/DDBJ whole genome shotgun (WGS) entry which is preliminary data.</text>
</comment>
<evidence type="ECO:0000259" key="1">
    <source>
        <dbReference type="Pfam" id="PF05239"/>
    </source>
</evidence>